<dbReference type="GO" id="GO:0020037">
    <property type="term" value="F:heme binding"/>
    <property type="evidence" value="ECO:0007669"/>
    <property type="project" value="InterPro"/>
</dbReference>
<evidence type="ECO:0000313" key="12">
    <source>
        <dbReference type="EMBL" id="KAF9683407.1"/>
    </source>
</evidence>
<dbReference type="EMBL" id="JADGMS010000004">
    <property type="protein sequence ID" value="KAF9683407.1"/>
    <property type="molecule type" value="Genomic_DNA"/>
</dbReference>
<evidence type="ECO:0000313" key="13">
    <source>
        <dbReference type="Proteomes" id="UP000657918"/>
    </source>
</evidence>
<dbReference type="GO" id="GO:0005506">
    <property type="term" value="F:iron ion binding"/>
    <property type="evidence" value="ECO:0007669"/>
    <property type="project" value="InterPro"/>
</dbReference>
<keyword evidence="8 9" id="KW-0408">Iron</keyword>
<dbReference type="InterPro" id="IPR001128">
    <property type="entry name" value="Cyt_P450"/>
</dbReference>
<dbReference type="AlphaFoldDB" id="A0A835MYC5"/>
<keyword evidence="4" id="KW-0812">Transmembrane</keyword>
<dbReference type="FunFam" id="1.10.630.10:FF:000022">
    <property type="entry name" value="Taxadiene 5-alpha hydroxylase"/>
    <property type="match status" value="1"/>
</dbReference>
<dbReference type="InterPro" id="IPR017972">
    <property type="entry name" value="Cyt_P450_CS"/>
</dbReference>
<accession>A0A835MYC5</accession>
<feature type="signal peptide" evidence="11">
    <location>
        <begin position="1"/>
        <end position="25"/>
    </location>
</feature>
<comment type="subcellular location">
    <subcellularLocation>
        <location evidence="2">Membrane</location>
        <topology evidence="2">Single-pass membrane protein</topology>
    </subcellularLocation>
</comment>
<evidence type="ECO:0000256" key="6">
    <source>
        <dbReference type="ARBA" id="ARBA00022989"/>
    </source>
</evidence>
<keyword evidence="6" id="KW-1133">Transmembrane helix</keyword>
<dbReference type="GO" id="GO:0016125">
    <property type="term" value="P:sterol metabolic process"/>
    <property type="evidence" value="ECO:0007669"/>
    <property type="project" value="TreeGrafter"/>
</dbReference>
<dbReference type="PRINTS" id="PR00385">
    <property type="entry name" value="P450"/>
</dbReference>
<dbReference type="PANTHER" id="PTHR24286:SF217">
    <property type="entry name" value="OS07G0520300 PROTEIN"/>
    <property type="match status" value="1"/>
</dbReference>
<dbReference type="PRINTS" id="PR00463">
    <property type="entry name" value="EP450I"/>
</dbReference>
<dbReference type="PANTHER" id="PTHR24286">
    <property type="entry name" value="CYTOCHROME P450 26"/>
    <property type="match status" value="1"/>
</dbReference>
<keyword evidence="11" id="KW-0732">Signal</keyword>
<evidence type="ECO:0000256" key="1">
    <source>
        <dbReference type="ARBA" id="ARBA00001971"/>
    </source>
</evidence>
<comment type="caution">
    <text evidence="12">The sequence shown here is derived from an EMBL/GenBank/DDBJ whole genome shotgun (WGS) entry which is preliminary data.</text>
</comment>
<name>A0A835MYC5_9ROSI</name>
<evidence type="ECO:0000256" key="5">
    <source>
        <dbReference type="ARBA" id="ARBA00022723"/>
    </source>
</evidence>
<protein>
    <submittedName>
        <fullName evidence="12">Uncharacterized protein</fullName>
    </submittedName>
</protein>
<organism evidence="12 13">
    <name type="scientific">Salix dunnii</name>
    <dbReference type="NCBI Taxonomy" id="1413687"/>
    <lineage>
        <taxon>Eukaryota</taxon>
        <taxon>Viridiplantae</taxon>
        <taxon>Streptophyta</taxon>
        <taxon>Embryophyta</taxon>
        <taxon>Tracheophyta</taxon>
        <taxon>Spermatophyta</taxon>
        <taxon>Magnoliopsida</taxon>
        <taxon>eudicotyledons</taxon>
        <taxon>Gunneridae</taxon>
        <taxon>Pentapetalae</taxon>
        <taxon>rosids</taxon>
        <taxon>fabids</taxon>
        <taxon>Malpighiales</taxon>
        <taxon>Salicaceae</taxon>
        <taxon>Saliceae</taxon>
        <taxon>Salix</taxon>
    </lineage>
</organism>
<feature type="chain" id="PRO_5032578385" evidence="11">
    <location>
        <begin position="26"/>
        <end position="476"/>
    </location>
</feature>
<dbReference type="Proteomes" id="UP000657918">
    <property type="component" value="Chromosome 4"/>
</dbReference>
<proteinExistence type="inferred from homology"/>
<keyword evidence="6" id="KW-0472">Membrane</keyword>
<dbReference type="InterPro" id="IPR002401">
    <property type="entry name" value="Cyt_P450_E_grp-I"/>
</dbReference>
<dbReference type="GO" id="GO:0016705">
    <property type="term" value="F:oxidoreductase activity, acting on paired donors, with incorporation or reduction of molecular oxygen"/>
    <property type="evidence" value="ECO:0007669"/>
    <property type="project" value="InterPro"/>
</dbReference>
<dbReference type="GO" id="GO:0004497">
    <property type="term" value="F:monooxygenase activity"/>
    <property type="evidence" value="ECO:0007669"/>
    <property type="project" value="UniProtKB-KW"/>
</dbReference>
<evidence type="ECO:0000256" key="2">
    <source>
        <dbReference type="ARBA" id="ARBA00004167"/>
    </source>
</evidence>
<dbReference type="PROSITE" id="PS00086">
    <property type="entry name" value="CYTOCHROME_P450"/>
    <property type="match status" value="1"/>
</dbReference>
<dbReference type="GO" id="GO:0016020">
    <property type="term" value="C:membrane"/>
    <property type="evidence" value="ECO:0007669"/>
    <property type="project" value="UniProtKB-SubCell"/>
</dbReference>
<reference evidence="12 13" key="1">
    <citation type="submission" date="2020-10" db="EMBL/GenBank/DDBJ databases">
        <title>Plant Genome Project.</title>
        <authorList>
            <person name="Zhang R.-G."/>
        </authorList>
    </citation>
    <scope>NUCLEOTIDE SEQUENCE [LARGE SCALE GENOMIC DNA]</scope>
    <source>
        <strain evidence="12">FAFU-HL-1</strain>
        <tissue evidence="12">Leaf</tissue>
    </source>
</reference>
<feature type="binding site" description="axial binding residue" evidence="9">
    <location>
        <position position="419"/>
    </location>
    <ligand>
        <name>heme</name>
        <dbReference type="ChEBI" id="CHEBI:30413"/>
    </ligand>
    <ligandPart>
        <name>Fe</name>
        <dbReference type="ChEBI" id="CHEBI:18248"/>
    </ligandPart>
</feature>
<keyword evidence="5 9" id="KW-0479">Metal-binding</keyword>
<keyword evidence="7 10" id="KW-0560">Oxidoreductase</keyword>
<dbReference type="CDD" id="cd11043">
    <property type="entry name" value="CYP90-like"/>
    <property type="match status" value="1"/>
</dbReference>
<comment type="similarity">
    <text evidence="3 10">Belongs to the cytochrome P450 family.</text>
</comment>
<keyword evidence="9 10" id="KW-0349">Heme</keyword>
<evidence type="ECO:0000256" key="7">
    <source>
        <dbReference type="ARBA" id="ARBA00023002"/>
    </source>
</evidence>
<evidence type="ECO:0000256" key="3">
    <source>
        <dbReference type="ARBA" id="ARBA00010617"/>
    </source>
</evidence>
<gene>
    <name evidence="12" type="ORF">SADUNF_Sadunf04G0010300</name>
</gene>
<evidence type="ECO:0000256" key="8">
    <source>
        <dbReference type="ARBA" id="ARBA00023004"/>
    </source>
</evidence>
<keyword evidence="10" id="KW-0503">Monooxygenase</keyword>
<dbReference type="OrthoDB" id="3945418at2759"/>
<evidence type="ECO:0000256" key="10">
    <source>
        <dbReference type="RuleBase" id="RU000461"/>
    </source>
</evidence>
<dbReference type="SUPFAM" id="SSF48264">
    <property type="entry name" value="Cytochrome P450"/>
    <property type="match status" value="1"/>
</dbReference>
<dbReference type="InterPro" id="IPR036396">
    <property type="entry name" value="Cyt_P450_sf"/>
</dbReference>
<dbReference type="Gene3D" id="1.10.630.10">
    <property type="entry name" value="Cytochrome P450"/>
    <property type="match status" value="1"/>
</dbReference>
<evidence type="ECO:0000256" key="4">
    <source>
        <dbReference type="ARBA" id="ARBA00022692"/>
    </source>
</evidence>
<keyword evidence="13" id="KW-1185">Reference proteome</keyword>
<evidence type="ECO:0000256" key="9">
    <source>
        <dbReference type="PIRSR" id="PIRSR602401-1"/>
    </source>
</evidence>
<evidence type="ECO:0000256" key="11">
    <source>
        <dbReference type="SAM" id="SignalP"/>
    </source>
</evidence>
<dbReference type="Pfam" id="PF00067">
    <property type="entry name" value="p450"/>
    <property type="match status" value="1"/>
</dbReference>
<sequence length="476" mass="54395">MDPAMFFFLVLLLLPLFLLLSHKRSKRLPPGSLGFPIVGQSLSFLRAMRENTAEQWLQNRVDKYGPIWKMSLFGKPTVFLCGQAANKFIYTCDGTILASQKPLSVRRICGDKNILELSGHEHKRVRGALVSFLKPEALREYVGKMDERIRKHFEIHWYGKQKVSAMPSMKILTFNIMSSLIMGIEEGAKRDMLVGLFQQVIKGSLSVPINFPFTRFSRSLQASRKIRMILADIIRERRAAQEEQTAFPQQDLITTLLNLRNEDFSEALSDEEIVDNAITIMIAGHDTISVLLATLIRLLANDQHVYAGIVLEQEEVAKSKASGELLTWDDLARMKYTWRVALECLRMFPPVFNSFRKVLEDLEYKGHLIPKGWQVTWAASMTHMDESLFPDPTKFDPNHFDEKIPPYSFVAFGGGARICPGYEFAKLETLITIHHLVNRFTWKLCCPDISFSRDPMPTFKDGLEIEIVPKLPLIVN</sequence>
<comment type="cofactor">
    <cofactor evidence="1 9">
        <name>heme</name>
        <dbReference type="ChEBI" id="CHEBI:30413"/>
    </cofactor>
</comment>